<dbReference type="PANTHER" id="PTHR45436">
    <property type="entry name" value="SENSOR HISTIDINE KINASE YKOH"/>
    <property type="match status" value="1"/>
</dbReference>
<comment type="subcellular location">
    <subcellularLocation>
        <location evidence="2">Cell membrane</location>
    </subcellularLocation>
</comment>
<name>A0A4Q7L611_9PSEU</name>
<dbReference type="SMART" id="SM00304">
    <property type="entry name" value="HAMP"/>
    <property type="match status" value="1"/>
</dbReference>
<evidence type="ECO:0000313" key="14">
    <source>
        <dbReference type="EMBL" id="RZS45109.1"/>
    </source>
</evidence>
<evidence type="ECO:0000256" key="10">
    <source>
        <dbReference type="ARBA" id="ARBA00023136"/>
    </source>
</evidence>
<sequence length="480" mass="52089">MGRWRRLIPRSVGARSALAAALVSAVIFTGGALWLRDTVYDSQMAATEQQARRDLDYHLNAPNKYWLSGLGGVAWAKVPFEVVAANRVPLRWSKSLEPFGVPVTDYPDDVPKSQSARTGSPITTRTISLGTPRWRHADPDLAGVTMKVITVDAWRDGGAPGDPRVGVDPANVHPDSVVRFSVFVTPFAAEEAVAALDRWLWAVAVLCVLLIAGVAWFATNRALRSVDRIRSTAEDISATELHRRVPVPSTGDAVQRLAVTLNETLGRLEKSADQQRRFIADAAHELRSPIASARTVLEVALDSPDRANWPAVADDAVTDVRRLQHVADDLLLLARFDAAQPAPTAPVDLGELVREFEGVTVRVDGTVVVQGNRGHLARLVRNLVDNARRYAIEEVTVEVRAEDGDAVLIVADDGPGIPPEDRERVFERFTRLDESRARDAGGAGLGLAIVRDIAERHGGTVQIADGARGATFVVRLSTVD</sequence>
<dbReference type="Pfam" id="PF00512">
    <property type="entry name" value="HisKA"/>
    <property type="match status" value="1"/>
</dbReference>
<dbReference type="PROSITE" id="PS50885">
    <property type="entry name" value="HAMP"/>
    <property type="match status" value="1"/>
</dbReference>
<dbReference type="Gene3D" id="3.30.565.10">
    <property type="entry name" value="Histidine kinase-like ATPase, C-terminal domain"/>
    <property type="match status" value="1"/>
</dbReference>
<dbReference type="PROSITE" id="PS50109">
    <property type="entry name" value="HIS_KIN"/>
    <property type="match status" value="1"/>
</dbReference>
<evidence type="ECO:0000256" key="1">
    <source>
        <dbReference type="ARBA" id="ARBA00000085"/>
    </source>
</evidence>
<evidence type="ECO:0000256" key="6">
    <source>
        <dbReference type="ARBA" id="ARBA00022692"/>
    </source>
</evidence>
<evidence type="ECO:0000256" key="8">
    <source>
        <dbReference type="ARBA" id="ARBA00022989"/>
    </source>
</evidence>
<dbReference type="SMART" id="SM00387">
    <property type="entry name" value="HATPase_c"/>
    <property type="match status" value="1"/>
</dbReference>
<dbReference type="SMART" id="SM00388">
    <property type="entry name" value="HisKA"/>
    <property type="match status" value="1"/>
</dbReference>
<dbReference type="InterPro" id="IPR003660">
    <property type="entry name" value="HAMP_dom"/>
</dbReference>
<keyword evidence="9" id="KW-0902">Two-component regulatory system</keyword>
<keyword evidence="8 11" id="KW-1133">Transmembrane helix</keyword>
<dbReference type="CDD" id="cd00075">
    <property type="entry name" value="HATPase"/>
    <property type="match status" value="1"/>
</dbReference>
<dbReference type="GO" id="GO:0005886">
    <property type="term" value="C:plasma membrane"/>
    <property type="evidence" value="ECO:0007669"/>
    <property type="project" value="UniProtKB-SubCell"/>
</dbReference>
<evidence type="ECO:0000256" key="3">
    <source>
        <dbReference type="ARBA" id="ARBA00012438"/>
    </source>
</evidence>
<dbReference type="InterPro" id="IPR003594">
    <property type="entry name" value="HATPase_dom"/>
</dbReference>
<dbReference type="EMBL" id="SGWQ01000001">
    <property type="protein sequence ID" value="RZS45109.1"/>
    <property type="molecule type" value="Genomic_DNA"/>
</dbReference>
<dbReference type="PRINTS" id="PR00344">
    <property type="entry name" value="BCTRLSENSOR"/>
</dbReference>
<dbReference type="SUPFAM" id="SSF47384">
    <property type="entry name" value="Homodimeric domain of signal transducing histidine kinase"/>
    <property type="match status" value="1"/>
</dbReference>
<keyword evidence="4" id="KW-0597">Phosphoprotein</keyword>
<accession>A0A4Q7L611</accession>
<evidence type="ECO:0000256" key="5">
    <source>
        <dbReference type="ARBA" id="ARBA00022679"/>
    </source>
</evidence>
<dbReference type="SUPFAM" id="SSF55874">
    <property type="entry name" value="ATPase domain of HSP90 chaperone/DNA topoisomerase II/histidine kinase"/>
    <property type="match status" value="1"/>
</dbReference>
<dbReference type="InterPro" id="IPR005467">
    <property type="entry name" value="His_kinase_dom"/>
</dbReference>
<reference evidence="14 15" key="1">
    <citation type="submission" date="2019-02" db="EMBL/GenBank/DDBJ databases">
        <title>Genomic Encyclopedia of Type Strains, Phase IV (KMG-IV): sequencing the most valuable type-strain genomes for metagenomic binning, comparative biology and taxonomic classification.</title>
        <authorList>
            <person name="Goeker M."/>
        </authorList>
    </citation>
    <scope>NUCLEOTIDE SEQUENCE [LARGE SCALE GENOMIC DNA]</scope>
    <source>
        <strain evidence="14 15">DSM 101727</strain>
    </source>
</reference>
<feature type="transmembrane region" description="Helical" evidence="11">
    <location>
        <begin position="12"/>
        <end position="35"/>
    </location>
</feature>
<organism evidence="14 15">
    <name type="scientific">Herbihabitans rhizosphaerae</name>
    <dbReference type="NCBI Taxonomy" id="1872711"/>
    <lineage>
        <taxon>Bacteria</taxon>
        <taxon>Bacillati</taxon>
        <taxon>Actinomycetota</taxon>
        <taxon>Actinomycetes</taxon>
        <taxon>Pseudonocardiales</taxon>
        <taxon>Pseudonocardiaceae</taxon>
        <taxon>Herbihabitans</taxon>
    </lineage>
</organism>
<evidence type="ECO:0000256" key="7">
    <source>
        <dbReference type="ARBA" id="ARBA00022777"/>
    </source>
</evidence>
<dbReference type="InterPro" id="IPR036097">
    <property type="entry name" value="HisK_dim/P_sf"/>
</dbReference>
<comment type="caution">
    <text evidence="14">The sequence shown here is derived from an EMBL/GenBank/DDBJ whole genome shotgun (WGS) entry which is preliminary data.</text>
</comment>
<feature type="domain" description="Histidine kinase" evidence="12">
    <location>
        <begin position="281"/>
        <end position="480"/>
    </location>
</feature>
<dbReference type="RefSeq" id="WP_130342692.1">
    <property type="nucleotide sequence ID" value="NZ_SGWQ01000001.1"/>
</dbReference>
<dbReference type="InterPro" id="IPR004358">
    <property type="entry name" value="Sig_transdc_His_kin-like_C"/>
</dbReference>
<evidence type="ECO:0000259" key="12">
    <source>
        <dbReference type="PROSITE" id="PS50109"/>
    </source>
</evidence>
<evidence type="ECO:0000256" key="4">
    <source>
        <dbReference type="ARBA" id="ARBA00022553"/>
    </source>
</evidence>
<keyword evidence="15" id="KW-1185">Reference proteome</keyword>
<evidence type="ECO:0000256" key="11">
    <source>
        <dbReference type="SAM" id="Phobius"/>
    </source>
</evidence>
<dbReference type="OrthoDB" id="9786919at2"/>
<keyword evidence="5" id="KW-0808">Transferase</keyword>
<dbReference type="Gene3D" id="6.10.340.10">
    <property type="match status" value="1"/>
</dbReference>
<dbReference type="CDD" id="cd00082">
    <property type="entry name" value="HisKA"/>
    <property type="match status" value="1"/>
</dbReference>
<gene>
    <name evidence="14" type="ORF">EV193_101996</name>
</gene>
<dbReference type="PANTHER" id="PTHR45436:SF5">
    <property type="entry name" value="SENSOR HISTIDINE KINASE TRCS"/>
    <property type="match status" value="1"/>
</dbReference>
<keyword evidence="6 11" id="KW-0812">Transmembrane</keyword>
<evidence type="ECO:0000313" key="15">
    <source>
        <dbReference type="Proteomes" id="UP000294257"/>
    </source>
</evidence>
<dbReference type="EC" id="2.7.13.3" evidence="3"/>
<dbReference type="GO" id="GO:0000155">
    <property type="term" value="F:phosphorelay sensor kinase activity"/>
    <property type="evidence" value="ECO:0007669"/>
    <property type="project" value="InterPro"/>
</dbReference>
<dbReference type="InterPro" id="IPR050428">
    <property type="entry name" value="TCS_sensor_his_kinase"/>
</dbReference>
<proteinExistence type="predicted"/>
<feature type="transmembrane region" description="Helical" evidence="11">
    <location>
        <begin position="199"/>
        <end position="218"/>
    </location>
</feature>
<dbReference type="Pfam" id="PF02518">
    <property type="entry name" value="HATPase_c"/>
    <property type="match status" value="1"/>
</dbReference>
<dbReference type="Pfam" id="PF00672">
    <property type="entry name" value="HAMP"/>
    <property type="match status" value="1"/>
</dbReference>
<comment type="catalytic activity">
    <reaction evidence="1">
        <text>ATP + protein L-histidine = ADP + protein N-phospho-L-histidine.</text>
        <dbReference type="EC" id="2.7.13.3"/>
    </reaction>
</comment>
<keyword evidence="10 11" id="KW-0472">Membrane</keyword>
<dbReference type="AlphaFoldDB" id="A0A4Q7L611"/>
<dbReference type="InterPro" id="IPR003661">
    <property type="entry name" value="HisK_dim/P_dom"/>
</dbReference>
<feature type="domain" description="HAMP" evidence="13">
    <location>
        <begin position="220"/>
        <end position="273"/>
    </location>
</feature>
<protein>
    <recommendedName>
        <fullName evidence="3">histidine kinase</fullName>
        <ecNumber evidence="3">2.7.13.3</ecNumber>
    </recommendedName>
</protein>
<dbReference type="InterPro" id="IPR036890">
    <property type="entry name" value="HATPase_C_sf"/>
</dbReference>
<dbReference type="Proteomes" id="UP000294257">
    <property type="component" value="Unassembled WGS sequence"/>
</dbReference>
<evidence type="ECO:0000256" key="2">
    <source>
        <dbReference type="ARBA" id="ARBA00004236"/>
    </source>
</evidence>
<evidence type="ECO:0000256" key="9">
    <source>
        <dbReference type="ARBA" id="ARBA00023012"/>
    </source>
</evidence>
<evidence type="ECO:0000259" key="13">
    <source>
        <dbReference type="PROSITE" id="PS50885"/>
    </source>
</evidence>
<dbReference type="Gene3D" id="1.10.287.130">
    <property type="match status" value="1"/>
</dbReference>
<keyword evidence="7 14" id="KW-0418">Kinase</keyword>